<dbReference type="RefSeq" id="WP_058471485.1">
    <property type="nucleotide sequence ID" value="NZ_CAAAIC010000001.1"/>
</dbReference>
<evidence type="ECO:0008006" key="3">
    <source>
        <dbReference type="Google" id="ProtNLM"/>
    </source>
</evidence>
<protein>
    <recommendedName>
        <fullName evidence="3">DUF763 domain-containing protein</fullName>
    </recommendedName>
</protein>
<accession>A0A0W0VCC3</accession>
<dbReference type="Pfam" id="PF05559">
    <property type="entry name" value="DUF763"/>
    <property type="match status" value="1"/>
</dbReference>
<gene>
    <name evidence="1" type="ORF">Ljor_2066</name>
</gene>
<proteinExistence type="predicted"/>
<evidence type="ECO:0000313" key="2">
    <source>
        <dbReference type="Proteomes" id="UP000055035"/>
    </source>
</evidence>
<dbReference type="Proteomes" id="UP000055035">
    <property type="component" value="Unassembled WGS sequence"/>
</dbReference>
<dbReference type="PANTHER" id="PTHR38597:SF1">
    <property type="entry name" value="BLL3834 PROTEIN"/>
    <property type="match status" value="1"/>
</dbReference>
<dbReference type="EMBL" id="LNYJ01000011">
    <property type="protein sequence ID" value="KTD17760.1"/>
    <property type="molecule type" value="Genomic_DNA"/>
</dbReference>
<organism evidence="1 2">
    <name type="scientific">Legionella jordanis</name>
    <dbReference type="NCBI Taxonomy" id="456"/>
    <lineage>
        <taxon>Bacteria</taxon>
        <taxon>Pseudomonadati</taxon>
        <taxon>Pseudomonadota</taxon>
        <taxon>Gammaproteobacteria</taxon>
        <taxon>Legionellales</taxon>
        <taxon>Legionellaceae</taxon>
        <taxon>Legionella</taxon>
    </lineage>
</organism>
<keyword evidence="2" id="KW-1185">Reference proteome</keyword>
<dbReference type="AlphaFoldDB" id="A0A0W0VCC3"/>
<sequence>MAQRTGSANLPLHYGRVPSWLADRMTRLGAVMSQAIVHHYGRDEFLRRLAHPFWFQSFGAVMGMDWHSSGITTSVIGALKRGLTPISSELGIHVCGGRGKYSRQTPQELATIGLRVGFDGQQLAQSSRLVAKVDSAAVQDGFDLYLHAFIVTDEGKWTVIQQGMNTANKQARRYHWLSEGLDSFIDAPHAAIEGRPQGNIINLTDQRAQLSRLRQIDLLKTCSPERILAEASKTQNGLIGSQPLNSGQMAFPHLEMPVHHEVKAENISLKRLHGNIAAAIDRGPQDFSELLLVPGVGARTILALAMVAEVIHGAPYRFSDPARFSLAHGGKDRHPYPVPLKVYDETIRVLKTAVQQAKLGRDEKLGAIKQLDNQARKLEQHIIKGPSLEEIIAHEKEVSPLYGGRSVFGFE</sequence>
<evidence type="ECO:0000313" key="1">
    <source>
        <dbReference type="EMBL" id="KTD17760.1"/>
    </source>
</evidence>
<dbReference type="PATRIC" id="fig|456.5.peg.2213"/>
<comment type="caution">
    <text evidence="1">The sequence shown here is derived from an EMBL/GenBank/DDBJ whole genome shotgun (WGS) entry which is preliminary data.</text>
</comment>
<dbReference type="InterPro" id="IPR008482">
    <property type="entry name" value="DUF763"/>
</dbReference>
<dbReference type="OrthoDB" id="9802662at2"/>
<name>A0A0W0VCC3_9GAMM</name>
<dbReference type="PANTHER" id="PTHR38597">
    <property type="entry name" value="BLL3834 PROTEIN"/>
    <property type="match status" value="1"/>
</dbReference>
<reference evidence="1 2" key="1">
    <citation type="submission" date="2015-11" db="EMBL/GenBank/DDBJ databases">
        <title>Genomic analysis of 38 Legionella species identifies large and diverse effector repertoires.</title>
        <authorList>
            <person name="Burstein D."/>
            <person name="Amaro F."/>
            <person name="Zusman T."/>
            <person name="Lifshitz Z."/>
            <person name="Cohen O."/>
            <person name="Gilbert J.A."/>
            <person name="Pupko T."/>
            <person name="Shuman H.A."/>
            <person name="Segal G."/>
        </authorList>
    </citation>
    <scope>NUCLEOTIDE SEQUENCE [LARGE SCALE GENOMIC DNA]</scope>
    <source>
        <strain evidence="1 2">BL-540</strain>
    </source>
</reference>